<comment type="caution">
    <text evidence="3">The sequence shown here is derived from an EMBL/GenBank/DDBJ whole genome shotgun (WGS) entry which is preliminary data.</text>
</comment>
<keyword evidence="2" id="KW-0812">Transmembrane</keyword>
<keyword evidence="4" id="KW-1185">Reference proteome</keyword>
<dbReference type="GO" id="GO:0003735">
    <property type="term" value="F:structural constituent of ribosome"/>
    <property type="evidence" value="ECO:0007669"/>
    <property type="project" value="InterPro"/>
</dbReference>
<dbReference type="STRING" id="35608.A0A2U1M9K3"/>
<dbReference type="Gene3D" id="3.30.390.110">
    <property type="match status" value="1"/>
</dbReference>
<dbReference type="GO" id="GO:0005840">
    <property type="term" value="C:ribosome"/>
    <property type="evidence" value="ECO:0007669"/>
    <property type="project" value="InterPro"/>
</dbReference>
<feature type="transmembrane region" description="Helical" evidence="2">
    <location>
        <begin position="503"/>
        <end position="521"/>
    </location>
</feature>
<proteinExistence type="predicted"/>
<dbReference type="EMBL" id="PKPP01006042">
    <property type="protein sequence ID" value="PWA57902.1"/>
    <property type="molecule type" value="Genomic_DNA"/>
</dbReference>
<protein>
    <submittedName>
        <fullName evidence="3">Uncharacterized protein</fullName>
    </submittedName>
</protein>
<name>A0A2U1M9K3_ARTAN</name>
<sequence>MGSGNNGSSIVVARRSGLQNMFYVDCEVQTYHDCALFCDTRLKTNQLHWTFTGASEVRKVFHEACVNRIRAMKQRPHLYANWGDTGHVQICEFSSHLNALVESENNINKDATKDSYVIDASKGYQVPLKGGNLETDTGTSLANKKTVTIQPAGSDQSILLATSKTKKQAKPASLLHKSVMKKEFYRMAKAVSNQSDVSSGVQECLFYQAAYYVVSNVGFLIVVFFQVGDNFYKPDLKKAALTRLSAVNRSLKVTKSGAKKKNRQAFTIRDIMSIEVKLSLNVQLFRGSTREAVLSSIIQVFCIVSGCIPAIVSDELEIHFEGILDYRKIVLFVSSSDTVQLGWLLAYLRICVAFLILPSCSTVGARRLGLENGMLRFLLTQLDPTFQLAMAKWSHWVSGALMSLDKPTNEVRQSSIADKIYESTTVLRDQDVLSANNTVTAMAASENNNNRTEHYSKTGASAGNNEQHQRTDPVLVFVGYVVVEAQEIIEKAHFEVLDYVKNAVALFTNFVVVFVCILIIMKTAKFGVDQVINETNRLKVVWAYRTTPESSTYTLKNDGNDEVGFMAEEAAIDEIPTTTTTTAIVVPLVVEIPSVTSSIAETSAGNQDGSAVSIVST</sequence>
<evidence type="ECO:0000256" key="1">
    <source>
        <dbReference type="SAM" id="MobiDB-lite"/>
    </source>
</evidence>
<keyword evidence="2" id="KW-0472">Membrane</keyword>
<organism evidence="3 4">
    <name type="scientific">Artemisia annua</name>
    <name type="common">Sweet wormwood</name>
    <dbReference type="NCBI Taxonomy" id="35608"/>
    <lineage>
        <taxon>Eukaryota</taxon>
        <taxon>Viridiplantae</taxon>
        <taxon>Streptophyta</taxon>
        <taxon>Embryophyta</taxon>
        <taxon>Tracheophyta</taxon>
        <taxon>Spermatophyta</taxon>
        <taxon>Magnoliopsida</taxon>
        <taxon>eudicotyledons</taxon>
        <taxon>Gunneridae</taxon>
        <taxon>Pentapetalae</taxon>
        <taxon>asterids</taxon>
        <taxon>campanulids</taxon>
        <taxon>Asterales</taxon>
        <taxon>Asteraceae</taxon>
        <taxon>Asteroideae</taxon>
        <taxon>Anthemideae</taxon>
        <taxon>Artemisiinae</taxon>
        <taxon>Artemisia</taxon>
    </lineage>
</organism>
<feature type="transmembrane region" description="Helical" evidence="2">
    <location>
        <begin position="341"/>
        <end position="365"/>
    </location>
</feature>
<dbReference type="AlphaFoldDB" id="A0A2U1M9K3"/>
<dbReference type="InterPro" id="IPR002672">
    <property type="entry name" value="Ribosomal_eL28"/>
</dbReference>
<evidence type="ECO:0000256" key="2">
    <source>
        <dbReference type="SAM" id="Phobius"/>
    </source>
</evidence>
<evidence type="ECO:0000313" key="3">
    <source>
        <dbReference type="EMBL" id="PWA57902.1"/>
    </source>
</evidence>
<evidence type="ECO:0000313" key="4">
    <source>
        <dbReference type="Proteomes" id="UP000245207"/>
    </source>
</evidence>
<feature type="transmembrane region" description="Helical" evidence="2">
    <location>
        <begin position="209"/>
        <end position="228"/>
    </location>
</feature>
<feature type="region of interest" description="Disordered" evidence="1">
    <location>
        <begin position="443"/>
        <end position="467"/>
    </location>
</feature>
<accession>A0A2U1M9K3</accession>
<dbReference type="Proteomes" id="UP000245207">
    <property type="component" value="Unassembled WGS sequence"/>
</dbReference>
<gene>
    <name evidence="3" type="ORF">CTI12_AA405370</name>
</gene>
<dbReference type="OrthoDB" id="338850at2759"/>
<dbReference type="GO" id="GO:0006412">
    <property type="term" value="P:translation"/>
    <property type="evidence" value="ECO:0007669"/>
    <property type="project" value="InterPro"/>
</dbReference>
<reference evidence="3 4" key="1">
    <citation type="journal article" date="2018" name="Mol. Plant">
        <title>The genome of Artemisia annua provides insight into the evolution of Asteraceae family and artemisinin biosynthesis.</title>
        <authorList>
            <person name="Shen Q."/>
            <person name="Zhang L."/>
            <person name="Liao Z."/>
            <person name="Wang S."/>
            <person name="Yan T."/>
            <person name="Shi P."/>
            <person name="Liu M."/>
            <person name="Fu X."/>
            <person name="Pan Q."/>
            <person name="Wang Y."/>
            <person name="Lv Z."/>
            <person name="Lu X."/>
            <person name="Zhang F."/>
            <person name="Jiang W."/>
            <person name="Ma Y."/>
            <person name="Chen M."/>
            <person name="Hao X."/>
            <person name="Li L."/>
            <person name="Tang Y."/>
            <person name="Lv G."/>
            <person name="Zhou Y."/>
            <person name="Sun X."/>
            <person name="Brodelius P.E."/>
            <person name="Rose J.K.C."/>
            <person name="Tang K."/>
        </authorList>
    </citation>
    <scope>NUCLEOTIDE SEQUENCE [LARGE SCALE GENOMIC DNA]</scope>
    <source>
        <strain evidence="4">cv. Huhao1</strain>
        <tissue evidence="3">Leaf</tissue>
    </source>
</reference>
<feature type="transmembrane region" description="Helical" evidence="2">
    <location>
        <begin position="292"/>
        <end position="312"/>
    </location>
</feature>
<keyword evidence="2" id="KW-1133">Transmembrane helix</keyword>
<dbReference type="PANTHER" id="PTHR10544">
    <property type="entry name" value="60S RIBOSOMAL PROTEIN L28"/>
    <property type="match status" value="1"/>
</dbReference>